<organism evidence="1">
    <name type="scientific">bioreactor metagenome</name>
    <dbReference type="NCBI Taxonomy" id="1076179"/>
    <lineage>
        <taxon>unclassified sequences</taxon>
        <taxon>metagenomes</taxon>
        <taxon>ecological metagenomes</taxon>
    </lineage>
</organism>
<reference evidence="1" key="1">
    <citation type="submission" date="2019-08" db="EMBL/GenBank/DDBJ databases">
        <authorList>
            <person name="Kucharzyk K."/>
            <person name="Murdoch R.W."/>
            <person name="Higgins S."/>
            <person name="Loffler F."/>
        </authorList>
    </citation>
    <scope>NUCLEOTIDE SEQUENCE</scope>
</reference>
<name>A0A645H222_9ZZZZ</name>
<sequence>MSYHKVSIQSALQKLDAVAYGLKCDIRSIHRNHDLEHGNLLFVLRTSVGPGCKDGLRIWGKHRLLQQCLRASGKIAGYAAV</sequence>
<dbReference type="AlphaFoldDB" id="A0A645H222"/>
<dbReference type="EMBL" id="VSSQ01083829">
    <property type="protein sequence ID" value="MPN32039.1"/>
    <property type="molecule type" value="Genomic_DNA"/>
</dbReference>
<comment type="caution">
    <text evidence="1">The sequence shown here is derived from an EMBL/GenBank/DDBJ whole genome shotgun (WGS) entry which is preliminary data.</text>
</comment>
<gene>
    <name evidence="1" type="ORF">SDC9_179515</name>
</gene>
<protein>
    <submittedName>
        <fullName evidence="1">Uncharacterized protein</fullName>
    </submittedName>
</protein>
<accession>A0A645H222</accession>
<evidence type="ECO:0000313" key="1">
    <source>
        <dbReference type="EMBL" id="MPN32039.1"/>
    </source>
</evidence>
<proteinExistence type="predicted"/>